<organism evidence="2 3">
    <name type="scientific">Septoria linicola</name>
    <dbReference type="NCBI Taxonomy" id="215465"/>
    <lineage>
        <taxon>Eukaryota</taxon>
        <taxon>Fungi</taxon>
        <taxon>Dikarya</taxon>
        <taxon>Ascomycota</taxon>
        <taxon>Pezizomycotina</taxon>
        <taxon>Dothideomycetes</taxon>
        <taxon>Dothideomycetidae</taxon>
        <taxon>Mycosphaerellales</taxon>
        <taxon>Mycosphaerellaceae</taxon>
        <taxon>Septoria</taxon>
    </lineage>
</organism>
<dbReference type="EMBL" id="CP099420">
    <property type="protein sequence ID" value="USW51105.1"/>
    <property type="molecule type" value="Genomic_DNA"/>
</dbReference>
<protein>
    <submittedName>
        <fullName evidence="2">Ribonuclease H-like superfamily</fullName>
    </submittedName>
</protein>
<dbReference type="AlphaFoldDB" id="A0A9Q9EHL4"/>
<name>A0A9Q9EHL4_9PEZI</name>
<keyword evidence="3" id="KW-1185">Reference proteome</keyword>
<dbReference type="InterPro" id="IPR012337">
    <property type="entry name" value="RNaseH-like_sf"/>
</dbReference>
<dbReference type="InterPro" id="IPR036397">
    <property type="entry name" value="RNaseH_sf"/>
</dbReference>
<reference evidence="2" key="1">
    <citation type="submission" date="2022-06" db="EMBL/GenBank/DDBJ databases">
        <title>Complete genome sequences of two strains of the flax pathogen Septoria linicola.</title>
        <authorList>
            <person name="Lapalu N."/>
            <person name="Simon A."/>
            <person name="Demenou B."/>
            <person name="Paumier D."/>
            <person name="Guillot M.-P."/>
            <person name="Gout L."/>
            <person name="Valade R."/>
        </authorList>
    </citation>
    <scope>NUCLEOTIDE SEQUENCE</scope>
    <source>
        <strain evidence="2">SE15195</strain>
    </source>
</reference>
<dbReference type="Gene3D" id="3.30.420.10">
    <property type="entry name" value="Ribonuclease H-like superfamily/Ribonuclease H"/>
    <property type="match status" value="1"/>
</dbReference>
<dbReference type="GO" id="GO:0003676">
    <property type="term" value="F:nucleic acid binding"/>
    <property type="evidence" value="ECO:0007669"/>
    <property type="project" value="InterPro"/>
</dbReference>
<evidence type="ECO:0000313" key="3">
    <source>
        <dbReference type="Proteomes" id="UP001056384"/>
    </source>
</evidence>
<feature type="compositionally biased region" description="Polar residues" evidence="1">
    <location>
        <begin position="32"/>
        <end position="42"/>
    </location>
</feature>
<dbReference type="OrthoDB" id="8191639at2759"/>
<dbReference type="Proteomes" id="UP001056384">
    <property type="component" value="Chromosome 3"/>
</dbReference>
<gene>
    <name evidence="2" type="ORF">Slin15195_G044240</name>
</gene>
<dbReference type="SUPFAM" id="SSF53098">
    <property type="entry name" value="Ribonuclease H-like"/>
    <property type="match status" value="1"/>
</dbReference>
<evidence type="ECO:0000256" key="1">
    <source>
        <dbReference type="SAM" id="MobiDB-lite"/>
    </source>
</evidence>
<evidence type="ECO:0000313" key="2">
    <source>
        <dbReference type="EMBL" id="USW51105.1"/>
    </source>
</evidence>
<sequence>MANNNSAAAKAVFVRWEPRVDGESSPAVSHDLNPTGNRSPTNPARGAGVAVQVEPRWDLLLPGEMCACDIEFQDHQVAGDVHPSGHKKAGRTRWSLRLGWISIVNTRGEIVLDVHVHYPTDPNIQVKMPYAAGKDFGVTFDRLKPENGAVSADIVEAWCEKIFANRTVVLHSGGNDRRAFMYRDVFAAANIYDTQDDWACTKAGDNQPKPGLAALAKNLLGEIIQADGNHGPFEDALTTMKIYLLKHSYDREAEAAKWQAVYELE</sequence>
<accession>A0A9Q9EHL4</accession>
<proteinExistence type="predicted"/>
<feature type="region of interest" description="Disordered" evidence="1">
    <location>
        <begin position="21"/>
        <end position="48"/>
    </location>
</feature>